<protein>
    <submittedName>
        <fullName evidence="1">Uncharacterized protein</fullName>
    </submittedName>
</protein>
<evidence type="ECO:0000313" key="2">
    <source>
        <dbReference type="Proteomes" id="UP001193389"/>
    </source>
</evidence>
<keyword evidence="2" id="KW-1185">Reference proteome</keyword>
<accession>A0A5K7S778</accession>
<proteinExistence type="predicted"/>
<name>A0A5K7S778_9BACT</name>
<dbReference type="Proteomes" id="UP001193389">
    <property type="component" value="Chromosome"/>
</dbReference>
<organism evidence="1 2">
    <name type="scientific">Aquipluma nitroreducens</name>
    <dbReference type="NCBI Taxonomy" id="2010828"/>
    <lineage>
        <taxon>Bacteria</taxon>
        <taxon>Pseudomonadati</taxon>
        <taxon>Bacteroidota</taxon>
        <taxon>Bacteroidia</taxon>
        <taxon>Marinilabiliales</taxon>
        <taxon>Prolixibacteraceae</taxon>
        <taxon>Aquipluma</taxon>
    </lineage>
</organism>
<dbReference type="KEGG" id="anf:AQPE_1520"/>
<sequence length="106" mass="11619">MDFGIGSAITISGIGLPSVETAIVSTRTIDECFVIDLIKSLMSFSFEVDSKPELSATVNVCAKLRNDVKIKAIAKAKLRMVNGFWVCITANRVQSKSNYLVKFSRI</sequence>
<reference evidence="1" key="1">
    <citation type="journal article" date="2020" name="Int. J. Syst. Evol. Microbiol.">
        <title>Aquipluma nitroreducens gen. nov. sp. nov., a novel facultatively anaerobic bacterium isolated from a freshwater lake.</title>
        <authorList>
            <person name="Watanabe M."/>
            <person name="Kojima H."/>
            <person name="Fukui M."/>
        </authorList>
    </citation>
    <scope>NUCLEOTIDE SEQUENCE</scope>
    <source>
        <strain evidence="1">MeG22</strain>
    </source>
</reference>
<dbReference type="EMBL" id="AP018694">
    <property type="protein sequence ID" value="BBE17370.1"/>
    <property type="molecule type" value="Genomic_DNA"/>
</dbReference>
<evidence type="ECO:0000313" key="1">
    <source>
        <dbReference type="EMBL" id="BBE17370.1"/>
    </source>
</evidence>
<gene>
    <name evidence="1" type="ORF">AQPE_1520</name>
</gene>
<dbReference type="AlphaFoldDB" id="A0A5K7S778"/>